<dbReference type="Gene3D" id="3.30.70.270">
    <property type="match status" value="1"/>
</dbReference>
<feature type="transmembrane region" description="Helical" evidence="1">
    <location>
        <begin position="92"/>
        <end position="112"/>
    </location>
</feature>
<dbReference type="InterPro" id="IPR035965">
    <property type="entry name" value="PAS-like_dom_sf"/>
</dbReference>
<evidence type="ECO:0000259" key="3">
    <source>
        <dbReference type="PROSITE" id="PS50883"/>
    </source>
</evidence>
<dbReference type="SUPFAM" id="SSF55785">
    <property type="entry name" value="PYP-like sensor domain (PAS domain)"/>
    <property type="match status" value="1"/>
</dbReference>
<dbReference type="InterPro" id="IPR035919">
    <property type="entry name" value="EAL_sf"/>
</dbReference>
<dbReference type="PROSITE" id="PS50112">
    <property type="entry name" value="PAS"/>
    <property type="match status" value="1"/>
</dbReference>
<evidence type="ECO:0000259" key="2">
    <source>
        <dbReference type="PROSITE" id="PS50112"/>
    </source>
</evidence>
<keyword evidence="1" id="KW-0472">Membrane</keyword>
<dbReference type="InterPro" id="IPR000160">
    <property type="entry name" value="GGDEF_dom"/>
</dbReference>
<dbReference type="Gene3D" id="3.20.20.450">
    <property type="entry name" value="EAL domain"/>
    <property type="match status" value="1"/>
</dbReference>
<dbReference type="InterPro" id="IPR029787">
    <property type="entry name" value="Nucleotide_cyclase"/>
</dbReference>
<keyword evidence="6" id="KW-1185">Reference proteome</keyword>
<keyword evidence="1" id="KW-1133">Transmembrane helix</keyword>
<accession>A0A7X0JIU0</accession>
<dbReference type="CDD" id="cd00130">
    <property type="entry name" value="PAS"/>
    <property type="match status" value="1"/>
</dbReference>
<dbReference type="NCBIfam" id="TIGR00254">
    <property type="entry name" value="GGDEF"/>
    <property type="match status" value="1"/>
</dbReference>
<sequence length="774" mass="84680">MKNAEAQTLPTEVYLSFVESLFRNRGTLWTGMVVHILSCAVIFATTGSTFYIMLIAVFLAVFTFRVISFRRFDSLDRAVLSRDEIESWETRYVYGAAATAFLLGISSAYAVLVLRDMMAAFMCIAVTMASMVSIVGRNYGSARAVALQTTGCCLPLIIACVLTGEINLALMALFLVPFGLTTQSMATGVREFLYKNVIVSREMKTVADQLDSALSTMTHALIMLDADGRVQVVNRRAHELLGLGDAEDLMGASFIAALRDRENAFPDEILTQIGGLLEGQAGKTLLRLNDDTYLEFSLSRRSEGGLVMIFEDVSARVAAEEKILHLVRFDTLTGLPTRGHFTEQVKRRLANAGPEMWAGLAILDVDGFKHVNDMRGHVVGDKLLAAIAERAAAFASDEVLIGRLVGDEFVLLVTGKDGSCAIEARIREIHRTFEGDYRVDGLSLSVSLNSGCVILPAEDFDMESWQIKADLALNEAKSTGNGTVRTFRPEMDGRYVAEQRLRTDLRHAIENGHLSVVYQPMYRPDGSEMECCEALVRWSHPERGWIGPNIFIPLAESMGLISDVTRFVLDKACADCAEWSGGMAVSVNLSVKDLRGGAITAMVAETLARYSLPAARLHLEVTESCFMEEPVAVSATLSRLRANGVTIAIDDFGTGFSSLSYLDSLPIDIVKIDRAFVRDIGTDPRRMKLLSGIVHLSRELDLRIVLEGVETQEQLDLVRKHNFADLVQGYIFSPPVPVDALESLRVNGVALSKAGSRAVSGRKNDAPRSLSAAG</sequence>
<dbReference type="SUPFAM" id="SSF141868">
    <property type="entry name" value="EAL domain-like"/>
    <property type="match status" value="1"/>
</dbReference>
<dbReference type="AlphaFoldDB" id="A0A7X0JIU0"/>
<dbReference type="Gene3D" id="3.30.450.20">
    <property type="entry name" value="PAS domain"/>
    <property type="match status" value="1"/>
</dbReference>
<name>A0A7X0JIU0_9HYPH</name>
<feature type="transmembrane region" description="Helical" evidence="1">
    <location>
        <begin position="26"/>
        <end position="44"/>
    </location>
</feature>
<dbReference type="CDD" id="cd01948">
    <property type="entry name" value="EAL"/>
    <property type="match status" value="1"/>
</dbReference>
<dbReference type="InterPro" id="IPR043128">
    <property type="entry name" value="Rev_trsase/Diguanyl_cyclase"/>
</dbReference>
<dbReference type="PROSITE" id="PS50883">
    <property type="entry name" value="EAL"/>
    <property type="match status" value="1"/>
</dbReference>
<reference evidence="5 6" key="1">
    <citation type="submission" date="2020-08" db="EMBL/GenBank/DDBJ databases">
        <title>The Agave Microbiome: Exploring the role of microbial communities in plant adaptations to desert environments.</title>
        <authorList>
            <person name="Partida-Martinez L.P."/>
        </authorList>
    </citation>
    <scope>NUCLEOTIDE SEQUENCE [LARGE SCALE GENOMIC DNA]</scope>
    <source>
        <strain evidence="5 6">AS3.12</strain>
    </source>
</reference>
<dbReference type="Pfam" id="PF00563">
    <property type="entry name" value="EAL"/>
    <property type="match status" value="1"/>
</dbReference>
<dbReference type="EMBL" id="JACHBU010000003">
    <property type="protein sequence ID" value="MBB6508401.1"/>
    <property type="molecule type" value="Genomic_DNA"/>
</dbReference>
<dbReference type="PANTHER" id="PTHR44757">
    <property type="entry name" value="DIGUANYLATE CYCLASE DGCP"/>
    <property type="match status" value="1"/>
</dbReference>
<dbReference type="SUPFAM" id="SSF55073">
    <property type="entry name" value="Nucleotide cyclase"/>
    <property type="match status" value="1"/>
</dbReference>
<dbReference type="InterPro" id="IPR052155">
    <property type="entry name" value="Biofilm_reg_signaling"/>
</dbReference>
<feature type="transmembrane region" description="Helical" evidence="1">
    <location>
        <begin position="118"/>
        <end position="140"/>
    </location>
</feature>
<keyword evidence="1" id="KW-0812">Transmembrane</keyword>
<protein>
    <submittedName>
        <fullName evidence="5">Diguanylate cyclase (GGDEF)-like protein</fullName>
    </submittedName>
</protein>
<dbReference type="SMART" id="SM00052">
    <property type="entry name" value="EAL"/>
    <property type="match status" value="1"/>
</dbReference>
<dbReference type="Proteomes" id="UP000585437">
    <property type="component" value="Unassembled WGS sequence"/>
</dbReference>
<feature type="transmembrane region" description="Helical" evidence="1">
    <location>
        <begin position="50"/>
        <end position="67"/>
    </location>
</feature>
<dbReference type="Pfam" id="PF12860">
    <property type="entry name" value="PAS_7"/>
    <property type="match status" value="1"/>
</dbReference>
<comment type="caution">
    <text evidence="5">The sequence shown here is derived from an EMBL/GenBank/DDBJ whole genome shotgun (WGS) entry which is preliminary data.</text>
</comment>
<evidence type="ECO:0000313" key="6">
    <source>
        <dbReference type="Proteomes" id="UP000585437"/>
    </source>
</evidence>
<dbReference type="InterPro" id="IPR000014">
    <property type="entry name" value="PAS"/>
</dbReference>
<dbReference type="PANTHER" id="PTHR44757:SF2">
    <property type="entry name" value="BIOFILM ARCHITECTURE MAINTENANCE PROTEIN MBAA"/>
    <property type="match status" value="1"/>
</dbReference>
<dbReference type="RefSeq" id="WP_062461077.1">
    <property type="nucleotide sequence ID" value="NZ_JACHBU010000003.1"/>
</dbReference>
<dbReference type="InterPro" id="IPR001633">
    <property type="entry name" value="EAL_dom"/>
</dbReference>
<feature type="domain" description="PAS" evidence="2">
    <location>
        <begin position="206"/>
        <end position="247"/>
    </location>
</feature>
<evidence type="ECO:0000313" key="5">
    <source>
        <dbReference type="EMBL" id="MBB6508401.1"/>
    </source>
</evidence>
<gene>
    <name evidence="5" type="ORF">F4695_001750</name>
</gene>
<dbReference type="SMART" id="SM00267">
    <property type="entry name" value="GGDEF"/>
    <property type="match status" value="1"/>
</dbReference>
<feature type="domain" description="GGDEF" evidence="4">
    <location>
        <begin position="356"/>
        <end position="489"/>
    </location>
</feature>
<dbReference type="Pfam" id="PF00990">
    <property type="entry name" value="GGDEF"/>
    <property type="match status" value="1"/>
</dbReference>
<dbReference type="SMART" id="SM00091">
    <property type="entry name" value="PAS"/>
    <property type="match status" value="1"/>
</dbReference>
<dbReference type="PROSITE" id="PS50887">
    <property type="entry name" value="GGDEF"/>
    <property type="match status" value="1"/>
</dbReference>
<organism evidence="5 6">
    <name type="scientific">Rhizobium soli</name>
    <dbReference type="NCBI Taxonomy" id="424798"/>
    <lineage>
        <taxon>Bacteria</taxon>
        <taxon>Pseudomonadati</taxon>
        <taxon>Pseudomonadota</taxon>
        <taxon>Alphaproteobacteria</taxon>
        <taxon>Hyphomicrobiales</taxon>
        <taxon>Rhizobiaceae</taxon>
        <taxon>Rhizobium/Agrobacterium group</taxon>
        <taxon>Rhizobium</taxon>
    </lineage>
</organism>
<evidence type="ECO:0000256" key="1">
    <source>
        <dbReference type="SAM" id="Phobius"/>
    </source>
</evidence>
<evidence type="ECO:0000259" key="4">
    <source>
        <dbReference type="PROSITE" id="PS50887"/>
    </source>
</evidence>
<dbReference type="CDD" id="cd01949">
    <property type="entry name" value="GGDEF"/>
    <property type="match status" value="1"/>
</dbReference>
<feature type="transmembrane region" description="Helical" evidence="1">
    <location>
        <begin position="152"/>
        <end position="180"/>
    </location>
</feature>
<proteinExistence type="predicted"/>
<feature type="domain" description="EAL" evidence="3">
    <location>
        <begin position="498"/>
        <end position="749"/>
    </location>
</feature>